<organism evidence="2 3">
    <name type="scientific">Orientia tsutsugamushi str. Gilliam</name>
    <dbReference type="NCBI Taxonomy" id="1359184"/>
    <lineage>
        <taxon>Bacteria</taxon>
        <taxon>Pseudomonadati</taxon>
        <taxon>Pseudomonadota</taxon>
        <taxon>Alphaproteobacteria</taxon>
        <taxon>Rickettsiales</taxon>
        <taxon>Rickettsiaceae</taxon>
        <taxon>Rickettsieae</taxon>
        <taxon>Orientia</taxon>
    </lineage>
</organism>
<keyword evidence="1" id="KW-0472">Membrane</keyword>
<protein>
    <submittedName>
        <fullName evidence="2">Putative membrane protein</fullName>
    </submittedName>
</protein>
<feature type="transmembrane region" description="Helical" evidence="1">
    <location>
        <begin position="52"/>
        <end position="70"/>
    </location>
</feature>
<dbReference type="PATRIC" id="fig|1359184.3.peg.801"/>
<evidence type="ECO:0000256" key="1">
    <source>
        <dbReference type="SAM" id="Phobius"/>
    </source>
</evidence>
<dbReference type="EMBL" id="LANO01000002">
    <property type="protein sequence ID" value="KJV54095.1"/>
    <property type="molecule type" value="Genomic_DNA"/>
</dbReference>
<evidence type="ECO:0000313" key="3">
    <source>
        <dbReference type="Proteomes" id="UP000033769"/>
    </source>
</evidence>
<keyword evidence="1" id="KW-0812">Transmembrane</keyword>
<gene>
    <name evidence="2" type="ORF">OTSGILL_0244</name>
</gene>
<dbReference type="Proteomes" id="UP000033769">
    <property type="component" value="Unassembled WGS sequence"/>
</dbReference>
<name>A0A0F3MED9_ORITS</name>
<dbReference type="AlphaFoldDB" id="A0A0F3MED9"/>
<keyword evidence="1" id="KW-1133">Transmembrane helix</keyword>
<comment type="caution">
    <text evidence="2">The sequence shown here is derived from an EMBL/GenBank/DDBJ whole genome shotgun (WGS) entry which is preliminary data.</text>
</comment>
<sequence>MSLQLLVSRFFLYTITTIMLLCTQPSSAEIYYHINHIDNRVYIKAYFESIVLISKLNYIFLLMYGVYIMISRLKTLRYMMEI</sequence>
<evidence type="ECO:0000313" key="2">
    <source>
        <dbReference type="EMBL" id="KJV54095.1"/>
    </source>
</evidence>
<accession>A0A0F3MED9</accession>
<proteinExistence type="predicted"/>
<reference evidence="2 3" key="1">
    <citation type="submission" date="2015-02" db="EMBL/GenBank/DDBJ databases">
        <title>Genome Sequencing of Rickettsiales.</title>
        <authorList>
            <person name="Daugherty S.C."/>
            <person name="Su Q."/>
            <person name="Abolude K."/>
            <person name="Beier-Sexton M."/>
            <person name="Carlyon J.A."/>
            <person name="Carter R."/>
            <person name="Day N.P."/>
            <person name="Dumler S.J."/>
            <person name="Dyachenko V."/>
            <person name="Godinez A."/>
            <person name="Kurtti T.J."/>
            <person name="Lichay M."/>
            <person name="Mullins K.E."/>
            <person name="Ott S."/>
            <person name="Pappas-Brown V."/>
            <person name="Paris D.H."/>
            <person name="Patel P."/>
            <person name="Richards A.L."/>
            <person name="Sadzewicz L."/>
            <person name="Sears K."/>
            <person name="Seidman D."/>
            <person name="Sengamalay N."/>
            <person name="Stenos J."/>
            <person name="Tallon L.J."/>
            <person name="Vincent G."/>
            <person name="Fraser C.M."/>
            <person name="Munderloh U."/>
            <person name="Dunning-Hotopp J.C."/>
        </authorList>
    </citation>
    <scope>NUCLEOTIDE SEQUENCE [LARGE SCALE GENOMIC DNA]</scope>
    <source>
        <strain evidence="2 3">Gilliam</strain>
    </source>
</reference>